<dbReference type="EMBL" id="QDKL01000001">
    <property type="protein sequence ID" value="RZF23125.1"/>
    <property type="molecule type" value="Genomic_DNA"/>
</dbReference>
<dbReference type="SUPFAM" id="SSF111304">
    <property type="entry name" value="Recombination protein RecR"/>
    <property type="match status" value="1"/>
</dbReference>
<comment type="function">
    <text evidence="7">May play a role in DNA repair. It seems to be involved in an RecBC-independent recombinational process of DNA repair. It may act with RecF and RecO.</text>
</comment>
<dbReference type="Pfam" id="PF21175">
    <property type="entry name" value="RecR_C"/>
    <property type="match status" value="1"/>
</dbReference>
<evidence type="ECO:0000256" key="4">
    <source>
        <dbReference type="ARBA" id="ARBA00022833"/>
    </source>
</evidence>
<dbReference type="InterPro" id="IPR023627">
    <property type="entry name" value="Rcmb_RecR"/>
</dbReference>
<dbReference type="SMART" id="SM00493">
    <property type="entry name" value="TOPRIM"/>
    <property type="match status" value="1"/>
</dbReference>
<dbReference type="Gene3D" id="1.10.8.420">
    <property type="entry name" value="RecR Domain 1"/>
    <property type="match status" value="1"/>
</dbReference>
<evidence type="ECO:0000256" key="7">
    <source>
        <dbReference type="HAMAP-Rule" id="MF_00017"/>
    </source>
</evidence>
<keyword evidence="1 7" id="KW-0479">Metal-binding</keyword>
<dbReference type="InterPro" id="IPR015967">
    <property type="entry name" value="Rcmb_RecR_Znf"/>
</dbReference>
<dbReference type="CDD" id="cd01025">
    <property type="entry name" value="TOPRIM_recR"/>
    <property type="match status" value="1"/>
</dbReference>
<dbReference type="Gene3D" id="6.10.250.240">
    <property type="match status" value="1"/>
</dbReference>
<evidence type="ECO:0000256" key="1">
    <source>
        <dbReference type="ARBA" id="ARBA00022723"/>
    </source>
</evidence>
<dbReference type="RefSeq" id="WP_114706072.1">
    <property type="nucleotide sequence ID" value="NZ_QDKL01000001.1"/>
</dbReference>
<dbReference type="PROSITE" id="PS50880">
    <property type="entry name" value="TOPRIM"/>
    <property type="match status" value="1"/>
</dbReference>
<keyword evidence="4 7" id="KW-0862">Zinc</keyword>
<evidence type="ECO:0000313" key="10">
    <source>
        <dbReference type="Proteomes" id="UP000443582"/>
    </source>
</evidence>
<dbReference type="InterPro" id="IPR006171">
    <property type="entry name" value="TOPRIM_dom"/>
</dbReference>
<dbReference type="Pfam" id="PF02132">
    <property type="entry name" value="RecR_ZnF"/>
    <property type="match status" value="1"/>
</dbReference>
<dbReference type="PANTHER" id="PTHR30446:SF0">
    <property type="entry name" value="RECOMBINATION PROTEIN RECR"/>
    <property type="match status" value="1"/>
</dbReference>
<dbReference type="HAMAP" id="MF_00017">
    <property type="entry name" value="RecR"/>
    <property type="match status" value="1"/>
</dbReference>
<keyword evidence="6 7" id="KW-0234">DNA repair</keyword>
<gene>
    <name evidence="7 9" type="primary">recR</name>
    <name evidence="9" type="ORF">DAY19_04990</name>
</gene>
<evidence type="ECO:0000256" key="3">
    <source>
        <dbReference type="ARBA" id="ARBA00022771"/>
    </source>
</evidence>
<keyword evidence="5 7" id="KW-0233">DNA recombination</keyword>
<feature type="domain" description="Toprim" evidence="8">
    <location>
        <begin position="80"/>
        <end position="174"/>
    </location>
</feature>
<organism evidence="9 10">
    <name type="scientific">Halobacteriovorax vibrionivorans</name>
    <dbReference type="NCBI Taxonomy" id="2152716"/>
    <lineage>
        <taxon>Bacteria</taxon>
        <taxon>Pseudomonadati</taxon>
        <taxon>Bdellovibrionota</taxon>
        <taxon>Bacteriovoracia</taxon>
        <taxon>Bacteriovoracales</taxon>
        <taxon>Halobacteriovoraceae</taxon>
        <taxon>Halobacteriovorax</taxon>
    </lineage>
</organism>
<keyword evidence="3 7" id="KW-0863">Zinc-finger</keyword>
<comment type="similarity">
    <text evidence="7">Belongs to the RecR family.</text>
</comment>
<dbReference type="Proteomes" id="UP000443582">
    <property type="component" value="Unassembled WGS sequence"/>
</dbReference>
<dbReference type="NCBIfam" id="TIGR00615">
    <property type="entry name" value="recR"/>
    <property type="match status" value="1"/>
</dbReference>
<proteinExistence type="inferred from homology"/>
<sequence>MKLPERITNLMDSFSKVPGIGEKSALRHVLSLTKWTAEELGDFSNALNDLAELKKCKQCGVFADEDICDVCSDIHRKESTEICVVESITDYMAIERSGQYRGLYHVLGGVLNPLLGVGPAELNIDKLKKRVTELGVTSIILAIGPSVEGDATCSYIKSTLPENVMVDRIGFGIPMGGNLDYLDTMTISKALENKTKM</sequence>
<evidence type="ECO:0000256" key="6">
    <source>
        <dbReference type="ARBA" id="ARBA00023204"/>
    </source>
</evidence>
<evidence type="ECO:0000256" key="2">
    <source>
        <dbReference type="ARBA" id="ARBA00022763"/>
    </source>
</evidence>
<evidence type="ECO:0000259" key="8">
    <source>
        <dbReference type="PROSITE" id="PS50880"/>
    </source>
</evidence>
<dbReference type="InterPro" id="IPR034137">
    <property type="entry name" value="TOPRIM_RecR"/>
</dbReference>
<dbReference type="InterPro" id="IPR000093">
    <property type="entry name" value="DNA_Rcmb_RecR"/>
</dbReference>
<dbReference type="Pfam" id="PF13662">
    <property type="entry name" value="Toprim_4"/>
    <property type="match status" value="1"/>
</dbReference>
<reference evidence="10" key="1">
    <citation type="journal article" date="2019" name="Int. J. Syst. Evol. Microbiol.">
        <title>Halobacteriovorax valvorus sp. nov., a novel prokaryotic predator isolated from coastal seawater of China.</title>
        <authorList>
            <person name="Chen M.-X."/>
        </authorList>
    </citation>
    <scope>NUCLEOTIDE SEQUENCE [LARGE SCALE GENOMIC DNA]</scope>
    <source>
        <strain evidence="10">BL9</strain>
    </source>
</reference>
<comment type="caution">
    <text evidence="9">The sequence shown here is derived from an EMBL/GenBank/DDBJ whole genome shotgun (WGS) entry which is preliminary data.</text>
</comment>
<accession>A0ABY0IJJ1</accession>
<feature type="zinc finger region" description="C4-type" evidence="7">
    <location>
        <begin position="56"/>
        <end position="71"/>
    </location>
</feature>
<name>A0ABY0IJJ1_9BACT</name>
<dbReference type="PANTHER" id="PTHR30446">
    <property type="entry name" value="RECOMBINATION PROTEIN RECR"/>
    <property type="match status" value="1"/>
</dbReference>
<protein>
    <recommendedName>
        <fullName evidence="7">Recombination protein RecR</fullName>
    </recommendedName>
</protein>
<keyword evidence="10" id="KW-1185">Reference proteome</keyword>
<keyword evidence="2 7" id="KW-0227">DNA damage</keyword>
<evidence type="ECO:0000256" key="5">
    <source>
        <dbReference type="ARBA" id="ARBA00023172"/>
    </source>
</evidence>
<dbReference type="Gene3D" id="3.40.1360.10">
    <property type="match status" value="1"/>
</dbReference>
<evidence type="ECO:0000313" key="9">
    <source>
        <dbReference type="EMBL" id="RZF23125.1"/>
    </source>
</evidence>